<dbReference type="EMBL" id="CP019699">
    <property type="protein sequence ID" value="AQS55636.1"/>
    <property type="molecule type" value="Genomic_DNA"/>
</dbReference>
<organism evidence="1 3">
    <name type="scientific">Novibacillus thermophilus</name>
    <dbReference type="NCBI Taxonomy" id="1471761"/>
    <lineage>
        <taxon>Bacteria</taxon>
        <taxon>Bacillati</taxon>
        <taxon>Bacillota</taxon>
        <taxon>Bacilli</taxon>
        <taxon>Bacillales</taxon>
        <taxon>Thermoactinomycetaceae</taxon>
        <taxon>Novibacillus</taxon>
    </lineage>
</organism>
<dbReference type="Proteomes" id="UP000188603">
    <property type="component" value="Chromosome"/>
</dbReference>
<keyword evidence="3" id="KW-1185">Reference proteome</keyword>
<proteinExistence type="predicted"/>
<evidence type="ECO:0000313" key="1">
    <source>
        <dbReference type="EMBL" id="AQS55636.1"/>
    </source>
</evidence>
<dbReference type="EMBL" id="CP019699">
    <property type="protein sequence ID" value="AQS57015.1"/>
    <property type="molecule type" value="Genomic_DNA"/>
</dbReference>
<evidence type="ECO:0000313" key="2">
    <source>
        <dbReference type="EMBL" id="AQS57015.1"/>
    </source>
</evidence>
<protein>
    <submittedName>
        <fullName evidence="1">Uncharacterized protein</fullName>
    </submittedName>
</protein>
<sequence>MYGPFNIYSKDAAINFESQNNSITIPLELHTSEWTLPETATHDLFEWFLDIGVEHYPAFGTGLKHFDFKNWSFRILSQNCNTIHAEDFIDFVME</sequence>
<reference evidence="1 3" key="1">
    <citation type="journal article" date="2015" name="Int. J. Syst. Evol. Microbiol.">
        <title>Novibacillus thermophilus gen. nov., sp. nov., a Gram-staining-negative and moderately thermophilic member of the family Thermoactinomycetaceae.</title>
        <authorList>
            <person name="Yang G."/>
            <person name="Chen J."/>
            <person name="Zhou S."/>
        </authorList>
    </citation>
    <scope>NUCLEOTIDE SEQUENCE [LARGE SCALE GENOMIC DNA]</scope>
    <source>
        <strain evidence="1 3">SG-1</strain>
    </source>
</reference>
<gene>
    <name evidence="1" type="ORF">B0W44_07420</name>
    <name evidence="2" type="ORF">B0W44_15915</name>
</gene>
<reference evidence="1" key="2">
    <citation type="submission" date="2017-02" db="EMBL/GenBank/DDBJ databases">
        <authorList>
            <person name="Peterson S.W."/>
        </authorList>
    </citation>
    <scope>NUCLEOTIDE SEQUENCE</scope>
    <source>
        <strain evidence="1">SG-1</strain>
    </source>
</reference>
<dbReference type="KEGG" id="ntr:B0W44_07420"/>
<dbReference type="AlphaFoldDB" id="A0A1U9K6J6"/>
<name>A0A1U9K6J6_9BACL</name>
<accession>A0A1U9K6J6</accession>
<dbReference type="KEGG" id="ntr:B0W44_15915"/>
<evidence type="ECO:0000313" key="3">
    <source>
        <dbReference type="Proteomes" id="UP000188603"/>
    </source>
</evidence>